<dbReference type="NCBIfam" id="TIGR03696">
    <property type="entry name" value="Rhs_assc_core"/>
    <property type="match status" value="1"/>
</dbReference>
<accession>A0A7W2JG38</accession>
<feature type="compositionally biased region" description="Low complexity" evidence="1">
    <location>
        <begin position="138"/>
        <end position="148"/>
    </location>
</feature>
<gene>
    <name evidence="2" type="ORF">H4C44_03885</name>
</gene>
<dbReference type="InterPro" id="IPR022385">
    <property type="entry name" value="Rhs_assc_core"/>
</dbReference>
<feature type="compositionally biased region" description="Polar residues" evidence="1">
    <location>
        <begin position="122"/>
        <end position="131"/>
    </location>
</feature>
<dbReference type="SUPFAM" id="SSF56399">
    <property type="entry name" value="ADP-ribosylation"/>
    <property type="match status" value="1"/>
</dbReference>
<reference evidence="2 3" key="1">
    <citation type="submission" date="2020-07" db="EMBL/GenBank/DDBJ databases">
        <title>Diversity of carbapenemase encoding genes among Pseudomonas putida group clinical isolates in a tertiary Brazilian hospital.</title>
        <authorList>
            <person name="Alberto-Lei F."/>
            <person name="Nodari C.S."/>
            <person name="Streling A.P."/>
            <person name="Paulino J.T."/>
            <person name="Bessa-Neto F.O."/>
            <person name="Cayo R."/>
            <person name="Gales A.C."/>
        </authorList>
    </citation>
    <scope>NUCLEOTIDE SEQUENCE [LARGE SCALE GENOMIC DNA]</scope>
    <source>
        <strain evidence="2 3">14535</strain>
    </source>
</reference>
<comment type="caution">
    <text evidence="2">The sequence shown here is derived from an EMBL/GenBank/DDBJ whole genome shotgun (WGS) entry which is preliminary data.</text>
</comment>
<evidence type="ECO:0000256" key="1">
    <source>
        <dbReference type="SAM" id="MobiDB-lite"/>
    </source>
</evidence>
<feature type="region of interest" description="Disordered" evidence="1">
    <location>
        <begin position="122"/>
        <end position="163"/>
    </location>
</feature>
<evidence type="ECO:0000313" key="2">
    <source>
        <dbReference type="EMBL" id="MBA6058318.1"/>
    </source>
</evidence>
<dbReference type="Gene3D" id="2.180.10.10">
    <property type="entry name" value="RHS repeat-associated core"/>
    <property type="match status" value="1"/>
</dbReference>
<name>A0A7W2JG38_9PSED</name>
<proteinExistence type="predicted"/>
<sequence length="231" mass="25849">MSAALRAYCPYGHHRNQVSKVSMLGFNGEREDSLTGNYLLGNGYRAYSPGLRRFLAPDSWSPFGKGGVNAYSYCAGDSINNVDPDGHAGFNRIRRHPTILTADAPPPQTAQHLNRSLNRQRLQTGNNSHTDPSPPTPNNQQPRANRNPLANGGRMPFEDRRNPSVTLGEVVTLARELHEANLALARAPEYLKQLHNPEMRSEYLASLARIRREVPKQEDRVNRAMASWFHS</sequence>
<dbReference type="AlphaFoldDB" id="A0A7W2JG38"/>
<dbReference type="EMBL" id="JACGCU010000004">
    <property type="protein sequence ID" value="MBA6058318.1"/>
    <property type="molecule type" value="Genomic_DNA"/>
</dbReference>
<evidence type="ECO:0000313" key="3">
    <source>
        <dbReference type="Proteomes" id="UP000556620"/>
    </source>
</evidence>
<dbReference type="Proteomes" id="UP000556620">
    <property type="component" value="Unassembled WGS sequence"/>
</dbReference>
<organism evidence="2 3">
    <name type="scientific">Pseudomonas juntendi</name>
    <dbReference type="NCBI Taxonomy" id="2666183"/>
    <lineage>
        <taxon>Bacteria</taxon>
        <taxon>Pseudomonadati</taxon>
        <taxon>Pseudomonadota</taxon>
        <taxon>Gammaproteobacteria</taxon>
        <taxon>Pseudomonadales</taxon>
        <taxon>Pseudomonadaceae</taxon>
        <taxon>Pseudomonas</taxon>
    </lineage>
</organism>
<protein>
    <submittedName>
        <fullName evidence="2">RHS repeat-associated core domain-containing protein</fullName>
    </submittedName>
</protein>
<dbReference type="RefSeq" id="WP_115293274.1">
    <property type="nucleotide sequence ID" value="NZ_CP079903.1"/>
</dbReference>
<dbReference type="GeneID" id="97012284"/>